<dbReference type="Proteomes" id="UP000269721">
    <property type="component" value="Unassembled WGS sequence"/>
</dbReference>
<keyword evidence="1" id="KW-0472">Membrane</keyword>
<feature type="domain" description="Protein YTP1-like C-terminal" evidence="3">
    <location>
        <begin position="290"/>
        <end position="519"/>
    </location>
</feature>
<gene>
    <name evidence="4" type="ORF">BDK51DRAFT_49250</name>
</gene>
<dbReference type="PANTHER" id="PTHR31685:SF2">
    <property type="entry name" value="PROTEIN YTP1"/>
    <property type="match status" value="1"/>
</dbReference>
<evidence type="ECO:0000259" key="2">
    <source>
        <dbReference type="Pfam" id="PF10348"/>
    </source>
</evidence>
<dbReference type="InterPro" id="IPR018825">
    <property type="entry name" value="DUF2427"/>
</dbReference>
<evidence type="ECO:0000256" key="1">
    <source>
        <dbReference type="SAM" id="Phobius"/>
    </source>
</evidence>
<dbReference type="AlphaFoldDB" id="A0A4P9WKX4"/>
<sequence length="590" mass="65129">MGRNCPEDSSAQQGAACQHIKICEAGPWTDTVGPVSVPSRAVGRSARKVESDLQLKRRQIDHWRQDSDGKEMMSKIYGGRANTAEKKKQQRSATPLCVNRTMLPSPQLPVFGFDPHPNPQAAPIRLRTSTLSAASTLPPLPAFFTMSSFALLPRHEHDEAQVAATDDSAEPWDPVLFLHIFVMVVVYAFVFPVGFLLARKKSPWHAPVQGLGTVLALIGYVLGHRQKNHFPANSHSSFQIPLLLSLLAQGFFGLFLKATKSWSRPGLARVRNCVRLAHLLNGWSFLLLPYVQSILGLVAVTKTCQGGLMSMVPLGQCAAHFLMGSAFVFYGTAYLLRQFGALKSRWPMEAYDSGIILFWGIFNTLNEHTWGTPWDHNDMQHVGMGILWLFGGAVSLLLYVFRPYRKRSHNVIPGLVFAFTGIAMANHVQPNPFSVTIHAFFGFSLILWGCLHILNLYIGGGLGLILGFFFILSGCLFMGANWDFVAWAEASHIDPVSYCTVLAAIAFMIVLYLLSMLVIARHGVPGAWNGDNDDATLPSVGRKTAGYASLADPAEHRDDDDEDDALNMVDRRTLFQLMDDEKQEAAAEFG</sequence>
<feature type="transmembrane region" description="Helical" evidence="1">
    <location>
        <begin position="385"/>
        <end position="404"/>
    </location>
</feature>
<accession>A0A4P9WKX4</accession>
<feature type="domain" description="DUF2427" evidence="2">
    <location>
        <begin position="168"/>
        <end position="258"/>
    </location>
</feature>
<dbReference type="OrthoDB" id="4137487at2759"/>
<evidence type="ECO:0000259" key="3">
    <source>
        <dbReference type="Pfam" id="PF10355"/>
    </source>
</evidence>
<dbReference type="CDD" id="cd08760">
    <property type="entry name" value="Cyt_b561_FRRS1_like"/>
    <property type="match status" value="1"/>
</dbReference>
<organism evidence="4 5">
    <name type="scientific">Blyttiomyces helicus</name>
    <dbReference type="NCBI Taxonomy" id="388810"/>
    <lineage>
        <taxon>Eukaryota</taxon>
        <taxon>Fungi</taxon>
        <taxon>Fungi incertae sedis</taxon>
        <taxon>Chytridiomycota</taxon>
        <taxon>Chytridiomycota incertae sedis</taxon>
        <taxon>Chytridiomycetes</taxon>
        <taxon>Chytridiomycetes incertae sedis</taxon>
        <taxon>Blyttiomyces</taxon>
    </lineage>
</organism>
<keyword evidence="1" id="KW-1133">Transmembrane helix</keyword>
<dbReference type="Pfam" id="PF10348">
    <property type="entry name" value="DUF2427"/>
    <property type="match status" value="1"/>
</dbReference>
<feature type="transmembrane region" description="Helical" evidence="1">
    <location>
        <begin position="238"/>
        <end position="256"/>
    </location>
</feature>
<feature type="transmembrane region" description="Helical" evidence="1">
    <location>
        <begin position="500"/>
        <end position="520"/>
    </location>
</feature>
<evidence type="ECO:0000313" key="5">
    <source>
        <dbReference type="Proteomes" id="UP000269721"/>
    </source>
</evidence>
<reference evidence="5" key="1">
    <citation type="journal article" date="2018" name="Nat. Microbiol.">
        <title>Leveraging single-cell genomics to expand the fungal tree of life.</title>
        <authorList>
            <person name="Ahrendt S.R."/>
            <person name="Quandt C.A."/>
            <person name="Ciobanu D."/>
            <person name="Clum A."/>
            <person name="Salamov A."/>
            <person name="Andreopoulos B."/>
            <person name="Cheng J.F."/>
            <person name="Woyke T."/>
            <person name="Pelin A."/>
            <person name="Henrissat B."/>
            <person name="Reynolds N.K."/>
            <person name="Benny G.L."/>
            <person name="Smith M.E."/>
            <person name="James T.Y."/>
            <person name="Grigoriev I.V."/>
        </authorList>
    </citation>
    <scope>NUCLEOTIDE SEQUENCE [LARGE SCALE GENOMIC DNA]</scope>
</reference>
<feature type="transmembrane region" description="Helical" evidence="1">
    <location>
        <begin position="435"/>
        <end position="454"/>
    </location>
</feature>
<feature type="transmembrane region" description="Helical" evidence="1">
    <location>
        <begin position="176"/>
        <end position="197"/>
    </location>
</feature>
<proteinExistence type="predicted"/>
<dbReference type="EMBL" id="KZ994155">
    <property type="protein sequence ID" value="RKO93661.1"/>
    <property type="molecule type" value="Genomic_DNA"/>
</dbReference>
<protein>
    <submittedName>
        <fullName evidence="4">Uncharacterized protein</fullName>
    </submittedName>
</protein>
<dbReference type="InterPro" id="IPR018827">
    <property type="entry name" value="YTP1_C"/>
</dbReference>
<feature type="transmembrane region" description="Helical" evidence="1">
    <location>
        <begin position="318"/>
        <end position="336"/>
    </location>
</feature>
<evidence type="ECO:0000313" key="4">
    <source>
        <dbReference type="EMBL" id="RKO93661.1"/>
    </source>
</evidence>
<keyword evidence="1" id="KW-0812">Transmembrane</keyword>
<feature type="transmembrane region" description="Helical" evidence="1">
    <location>
        <begin position="461"/>
        <end position="480"/>
    </location>
</feature>
<keyword evidence="5" id="KW-1185">Reference proteome</keyword>
<feature type="transmembrane region" description="Helical" evidence="1">
    <location>
        <begin position="276"/>
        <end position="298"/>
    </location>
</feature>
<dbReference type="Pfam" id="PF10355">
    <property type="entry name" value="Ytp1"/>
    <property type="match status" value="1"/>
</dbReference>
<name>A0A4P9WKX4_9FUNG</name>
<feature type="transmembrane region" description="Helical" evidence="1">
    <location>
        <begin position="411"/>
        <end position="429"/>
    </location>
</feature>
<dbReference type="PANTHER" id="PTHR31685">
    <property type="entry name" value="INTEGRAL MEMBRANE PROTEIN (AFU_ORTHOLOGUE AFUA_6G12730)-RELATED"/>
    <property type="match status" value="1"/>
</dbReference>
<feature type="transmembrane region" description="Helical" evidence="1">
    <location>
        <begin position="204"/>
        <end position="223"/>
    </location>
</feature>